<dbReference type="Proteomes" id="UP000712281">
    <property type="component" value="Unassembled WGS sequence"/>
</dbReference>
<comment type="caution">
    <text evidence="1">The sequence shown here is derived from an EMBL/GenBank/DDBJ whole genome shotgun (WGS) entry which is preliminary data.</text>
</comment>
<name>A0A8S9MU67_BRACR</name>
<reference evidence="1" key="1">
    <citation type="submission" date="2019-12" db="EMBL/GenBank/DDBJ databases">
        <title>Genome sequencing and annotation of Brassica cretica.</title>
        <authorList>
            <person name="Studholme D.J."/>
            <person name="Sarris P.F."/>
        </authorList>
    </citation>
    <scope>NUCLEOTIDE SEQUENCE</scope>
    <source>
        <strain evidence="1">PFS-001/15</strain>
        <tissue evidence="1">Leaf</tissue>
    </source>
</reference>
<organism evidence="1 2">
    <name type="scientific">Brassica cretica</name>
    <name type="common">Mustard</name>
    <dbReference type="NCBI Taxonomy" id="69181"/>
    <lineage>
        <taxon>Eukaryota</taxon>
        <taxon>Viridiplantae</taxon>
        <taxon>Streptophyta</taxon>
        <taxon>Embryophyta</taxon>
        <taxon>Tracheophyta</taxon>
        <taxon>Spermatophyta</taxon>
        <taxon>Magnoliopsida</taxon>
        <taxon>eudicotyledons</taxon>
        <taxon>Gunneridae</taxon>
        <taxon>Pentapetalae</taxon>
        <taxon>rosids</taxon>
        <taxon>malvids</taxon>
        <taxon>Brassicales</taxon>
        <taxon>Brassicaceae</taxon>
        <taxon>Brassiceae</taxon>
        <taxon>Brassica</taxon>
    </lineage>
</organism>
<accession>A0A8S9MU67</accession>
<gene>
    <name evidence="1" type="ORF">F2Q68_00040170</name>
</gene>
<dbReference type="AlphaFoldDB" id="A0A8S9MU67"/>
<evidence type="ECO:0000313" key="1">
    <source>
        <dbReference type="EMBL" id="KAF2620709.1"/>
    </source>
</evidence>
<dbReference type="EMBL" id="QGKW02000007">
    <property type="protein sequence ID" value="KAF2620709.1"/>
    <property type="molecule type" value="Genomic_DNA"/>
</dbReference>
<sequence length="169" mass="19486">MLLFVAEDELVPIGLSFSQVRAGYGKLVLANFGEEGEVMSTSRIIMLRSFHHFHFVLRNRGSPKSQVNQQLRDRLTLINTGKAFSGCSREKLQASNEMRSKWLSLRRRQVLSLAENHSSKLNFLWQRCNDIPLLILKLLAERLRRDKYDEMKRSLSDSCVLVSSNFQQG</sequence>
<evidence type="ECO:0000313" key="2">
    <source>
        <dbReference type="Proteomes" id="UP000712281"/>
    </source>
</evidence>
<proteinExistence type="predicted"/>
<protein>
    <submittedName>
        <fullName evidence="1">Uncharacterized protein</fullName>
    </submittedName>
</protein>